<sequence>MYLSQMKKLRNGSKKQQNKEMKMHKLTWEICIELAKVSLNQMKKLSNGMGSVFLSQMKRLSNGGENQQNKEEQMRNIFWDLCMQMGKACLAQMKKL</sequence>
<keyword evidence="2" id="KW-1185">Reference proteome</keyword>
<reference evidence="3" key="1">
    <citation type="submission" date="2022-11" db="UniProtKB">
        <authorList>
            <consortium name="WormBaseParasite"/>
        </authorList>
    </citation>
    <scope>IDENTIFICATION</scope>
</reference>
<organism evidence="2 3">
    <name type="scientific">Plectus sambesii</name>
    <dbReference type="NCBI Taxonomy" id="2011161"/>
    <lineage>
        <taxon>Eukaryota</taxon>
        <taxon>Metazoa</taxon>
        <taxon>Ecdysozoa</taxon>
        <taxon>Nematoda</taxon>
        <taxon>Chromadorea</taxon>
        <taxon>Plectida</taxon>
        <taxon>Plectina</taxon>
        <taxon>Plectoidea</taxon>
        <taxon>Plectidae</taxon>
        <taxon>Plectus</taxon>
    </lineage>
</organism>
<proteinExistence type="predicted"/>
<dbReference type="AlphaFoldDB" id="A0A914WI93"/>
<protein>
    <submittedName>
        <fullName evidence="3">Uncharacterized protein</fullName>
    </submittedName>
</protein>
<accession>A0A914WI93</accession>
<evidence type="ECO:0000256" key="1">
    <source>
        <dbReference type="SAM" id="MobiDB-lite"/>
    </source>
</evidence>
<evidence type="ECO:0000313" key="3">
    <source>
        <dbReference type="WBParaSite" id="PSAMB.scaffold4092size15730.g23397.t1"/>
    </source>
</evidence>
<evidence type="ECO:0000313" key="2">
    <source>
        <dbReference type="Proteomes" id="UP000887566"/>
    </source>
</evidence>
<feature type="region of interest" description="Disordered" evidence="1">
    <location>
        <begin position="1"/>
        <end position="20"/>
    </location>
</feature>
<name>A0A914WI93_9BILA</name>
<dbReference type="WBParaSite" id="PSAMB.scaffold4092size15730.g23397.t1">
    <property type="protein sequence ID" value="PSAMB.scaffold4092size15730.g23397.t1"/>
    <property type="gene ID" value="PSAMB.scaffold4092size15730.g23397"/>
</dbReference>
<dbReference type="Proteomes" id="UP000887566">
    <property type="component" value="Unplaced"/>
</dbReference>